<sequence length="203" mass="24082">MVFRRIAWGIFLFFIGVFLFYLTFRGQFTLSQFLGGFRLPLLPLGLFFSVLGLVFYIDGRTIQKQRRMRDRDAHPRHTEHDRGHHDLTADEIPHESDLEVPKEKTCPNCKKRIYKDAKVCRFCGHEFAVTYILKVYGPKDRKKFKLLVKRLSERLGKPPDDIEHLLELGMRFRSPTEAKLEENRARFERFGCRVESYKKVARE</sequence>
<reference evidence="3" key="1">
    <citation type="journal article" date="2021" name="Environ. Microbiol.">
        <title>Genomic characterization of three novel Desulfobacterota classes expand the metabolic and phylogenetic diversity of the phylum.</title>
        <authorList>
            <person name="Murphy C.L."/>
            <person name="Biggerstaff J."/>
            <person name="Eichhorn A."/>
            <person name="Ewing E."/>
            <person name="Shahan R."/>
            <person name="Soriano D."/>
            <person name="Stewart S."/>
            <person name="VanMol K."/>
            <person name="Walker R."/>
            <person name="Walters P."/>
            <person name="Elshahed M.S."/>
            <person name="Youssef N.H."/>
        </authorList>
    </citation>
    <scope>NUCLEOTIDE SEQUENCE</scope>
    <source>
        <strain evidence="3">Zod_Metabat.24</strain>
    </source>
</reference>
<organism evidence="3 4">
    <name type="scientific">Candidatus Zymogenus saltonus</name>
    <dbReference type="NCBI Taxonomy" id="2844893"/>
    <lineage>
        <taxon>Bacteria</taxon>
        <taxon>Deltaproteobacteria</taxon>
        <taxon>Candidatus Zymogenia</taxon>
        <taxon>Candidatus Zymogeniales</taxon>
        <taxon>Candidatus Zymogenaceae</taxon>
        <taxon>Candidatus Zymogenus</taxon>
    </lineage>
</organism>
<comment type="caution">
    <text evidence="3">The sequence shown here is derived from an EMBL/GenBank/DDBJ whole genome shotgun (WGS) entry which is preliminary data.</text>
</comment>
<keyword evidence="2" id="KW-1133">Transmembrane helix</keyword>
<evidence type="ECO:0000256" key="1">
    <source>
        <dbReference type="SAM" id="MobiDB-lite"/>
    </source>
</evidence>
<evidence type="ECO:0000313" key="3">
    <source>
        <dbReference type="EMBL" id="MBN1572731.1"/>
    </source>
</evidence>
<feature type="transmembrane region" description="Helical" evidence="2">
    <location>
        <begin position="7"/>
        <end position="24"/>
    </location>
</feature>
<keyword evidence="2" id="KW-0812">Transmembrane</keyword>
<evidence type="ECO:0000256" key="2">
    <source>
        <dbReference type="SAM" id="Phobius"/>
    </source>
</evidence>
<evidence type="ECO:0000313" key="4">
    <source>
        <dbReference type="Proteomes" id="UP000809273"/>
    </source>
</evidence>
<dbReference type="Proteomes" id="UP000809273">
    <property type="component" value="Unassembled WGS sequence"/>
</dbReference>
<proteinExistence type="predicted"/>
<keyword evidence="2" id="KW-0472">Membrane</keyword>
<reference evidence="3" key="2">
    <citation type="submission" date="2021-01" db="EMBL/GenBank/DDBJ databases">
        <authorList>
            <person name="Hahn C.R."/>
            <person name="Youssef N.H."/>
            <person name="Elshahed M."/>
        </authorList>
    </citation>
    <scope>NUCLEOTIDE SEQUENCE</scope>
    <source>
        <strain evidence="3">Zod_Metabat.24</strain>
    </source>
</reference>
<feature type="compositionally biased region" description="Basic and acidic residues" evidence="1">
    <location>
        <begin position="69"/>
        <end position="87"/>
    </location>
</feature>
<dbReference type="AlphaFoldDB" id="A0A9D8PKU5"/>
<feature type="region of interest" description="Disordered" evidence="1">
    <location>
        <begin position="67"/>
        <end position="87"/>
    </location>
</feature>
<name>A0A9D8PKU5_9DELT</name>
<dbReference type="EMBL" id="JAFGIX010000027">
    <property type="protein sequence ID" value="MBN1572731.1"/>
    <property type="molecule type" value="Genomic_DNA"/>
</dbReference>
<accession>A0A9D8PKU5</accession>
<protein>
    <submittedName>
        <fullName evidence="3">Zinc ribbon domain-containing protein</fullName>
    </submittedName>
</protein>
<feature type="transmembrane region" description="Helical" evidence="2">
    <location>
        <begin position="36"/>
        <end position="57"/>
    </location>
</feature>
<gene>
    <name evidence="3" type="ORF">JW984_05975</name>
</gene>